<dbReference type="STRING" id="989403.SAMN05421798_10512"/>
<proteinExistence type="predicted"/>
<protein>
    <submittedName>
        <fullName evidence="1">Uncharacterized protein</fullName>
    </submittedName>
</protein>
<evidence type="ECO:0000313" key="1">
    <source>
        <dbReference type="EMBL" id="KZL21124.1"/>
    </source>
</evidence>
<sequence>MKKDLANTTRLTQPKPLTPKELARAMGKAPVNRAIGVKGGQVLVKRQ</sequence>
<dbReference type="Proteomes" id="UP000076577">
    <property type="component" value="Unassembled WGS sequence"/>
</dbReference>
<dbReference type="AlphaFoldDB" id="A0A161VAP0"/>
<accession>A0A161VAP0</accession>
<keyword evidence="2" id="KW-1185">Reference proteome</keyword>
<name>A0A161VAP0_9HYPH</name>
<organism evidence="1 2">
    <name type="scientific">Pseudovibrio axinellae</name>
    <dbReference type="NCBI Taxonomy" id="989403"/>
    <lineage>
        <taxon>Bacteria</taxon>
        <taxon>Pseudomonadati</taxon>
        <taxon>Pseudomonadota</taxon>
        <taxon>Alphaproteobacteria</taxon>
        <taxon>Hyphomicrobiales</taxon>
        <taxon>Stappiaceae</taxon>
        <taxon>Pseudovibrio</taxon>
    </lineage>
</organism>
<gene>
    <name evidence="1" type="ORF">PsAD2_00408</name>
</gene>
<dbReference type="EMBL" id="LMCB01000004">
    <property type="protein sequence ID" value="KZL21124.1"/>
    <property type="molecule type" value="Genomic_DNA"/>
</dbReference>
<evidence type="ECO:0000313" key="2">
    <source>
        <dbReference type="Proteomes" id="UP000076577"/>
    </source>
</evidence>
<dbReference type="PATRIC" id="fig|989403.3.peg.432"/>
<comment type="caution">
    <text evidence="1">The sequence shown here is derived from an EMBL/GenBank/DDBJ whole genome shotgun (WGS) entry which is preliminary data.</text>
</comment>
<reference evidence="1 2" key="1">
    <citation type="journal article" date="2016" name="Front. Microbiol.">
        <title>Comparative Genomic Analysis Reveals a Diverse Repertoire of Genes Involved in Prokaryote-Eukaryote Interactions within the Pseudovibrio Genus.</title>
        <authorList>
            <person name="Romano S."/>
            <person name="Fernandez-Guerra A."/>
            <person name="Reen F.J."/>
            <person name="Glockner F.O."/>
            <person name="Crowley S.P."/>
            <person name="O'Sullivan O."/>
            <person name="Cotter P.D."/>
            <person name="Adams C."/>
            <person name="Dobson A.D."/>
            <person name="O'Gara F."/>
        </authorList>
    </citation>
    <scope>NUCLEOTIDE SEQUENCE [LARGE SCALE GENOMIC DNA]</scope>
    <source>
        <strain evidence="1 2">Ad2</strain>
    </source>
</reference>